<keyword evidence="4" id="KW-1185">Reference proteome</keyword>
<feature type="region of interest" description="Disordered" evidence="1">
    <location>
        <begin position="302"/>
        <end position="332"/>
    </location>
</feature>
<reference evidence="4" key="2">
    <citation type="submission" date="2015-01" db="EMBL/GenBank/DDBJ databases">
        <title>Evolutionary Origins and Diversification of the Mycorrhizal Mutualists.</title>
        <authorList>
            <consortium name="DOE Joint Genome Institute"/>
            <consortium name="Mycorrhizal Genomics Consortium"/>
            <person name="Kohler A."/>
            <person name="Kuo A."/>
            <person name="Nagy L.G."/>
            <person name="Floudas D."/>
            <person name="Copeland A."/>
            <person name="Barry K.W."/>
            <person name="Cichocki N."/>
            <person name="Veneault-Fourrey C."/>
            <person name="LaButti K."/>
            <person name="Lindquist E.A."/>
            <person name="Lipzen A."/>
            <person name="Lundell T."/>
            <person name="Morin E."/>
            <person name="Murat C."/>
            <person name="Riley R."/>
            <person name="Ohm R."/>
            <person name="Sun H."/>
            <person name="Tunlid A."/>
            <person name="Henrissat B."/>
            <person name="Grigoriev I.V."/>
            <person name="Hibbett D.S."/>
            <person name="Martin F."/>
        </authorList>
    </citation>
    <scope>NUCLEOTIDE SEQUENCE [LARGE SCALE GENOMIC DNA]</scope>
    <source>
        <strain evidence="4">Zn</strain>
    </source>
</reference>
<dbReference type="InParanoid" id="A0A0C3H6B2"/>
<accession>A0A0C3H6B2</accession>
<dbReference type="Gene3D" id="1.20.1280.50">
    <property type="match status" value="1"/>
</dbReference>
<dbReference type="STRING" id="913774.A0A0C3H6B2"/>
<reference evidence="3 4" key="1">
    <citation type="submission" date="2014-04" db="EMBL/GenBank/DDBJ databases">
        <authorList>
            <consortium name="DOE Joint Genome Institute"/>
            <person name="Kuo A."/>
            <person name="Martino E."/>
            <person name="Perotto S."/>
            <person name="Kohler A."/>
            <person name="Nagy L.G."/>
            <person name="Floudas D."/>
            <person name="Copeland A."/>
            <person name="Barry K.W."/>
            <person name="Cichocki N."/>
            <person name="Veneault-Fourrey C."/>
            <person name="LaButti K."/>
            <person name="Lindquist E.A."/>
            <person name="Lipzen A."/>
            <person name="Lundell T."/>
            <person name="Morin E."/>
            <person name="Murat C."/>
            <person name="Sun H."/>
            <person name="Tunlid A."/>
            <person name="Henrissat B."/>
            <person name="Grigoriev I.V."/>
            <person name="Hibbett D.S."/>
            <person name="Martin F."/>
            <person name="Nordberg H.P."/>
            <person name="Cantor M.N."/>
            <person name="Hua S.X."/>
        </authorList>
    </citation>
    <scope>NUCLEOTIDE SEQUENCE [LARGE SCALE GENOMIC DNA]</scope>
    <source>
        <strain evidence="3 4">Zn</strain>
    </source>
</reference>
<dbReference type="AlphaFoldDB" id="A0A0C3H6B2"/>
<protein>
    <recommendedName>
        <fullName evidence="2">F-box domain-containing protein</fullName>
    </recommendedName>
</protein>
<feature type="compositionally biased region" description="Low complexity" evidence="1">
    <location>
        <begin position="466"/>
        <end position="475"/>
    </location>
</feature>
<evidence type="ECO:0000313" key="4">
    <source>
        <dbReference type="Proteomes" id="UP000054321"/>
    </source>
</evidence>
<gene>
    <name evidence="3" type="ORF">OIDMADRAFT_168415</name>
</gene>
<feature type="region of interest" description="Disordered" evidence="1">
    <location>
        <begin position="460"/>
        <end position="488"/>
    </location>
</feature>
<dbReference type="EMBL" id="KN832881">
    <property type="protein sequence ID" value="KIM98006.1"/>
    <property type="molecule type" value="Genomic_DNA"/>
</dbReference>
<dbReference type="PROSITE" id="PS50181">
    <property type="entry name" value="FBOX"/>
    <property type="match status" value="1"/>
</dbReference>
<evidence type="ECO:0000256" key="1">
    <source>
        <dbReference type="SAM" id="MobiDB-lite"/>
    </source>
</evidence>
<dbReference type="InterPro" id="IPR036047">
    <property type="entry name" value="F-box-like_dom_sf"/>
</dbReference>
<dbReference type="PANTHER" id="PTHR13252">
    <property type="entry name" value="F-BOX ONLY PROTEIN 28"/>
    <property type="match status" value="1"/>
</dbReference>
<dbReference type="InterPro" id="IPR039719">
    <property type="entry name" value="FBXO28"/>
</dbReference>
<dbReference type="InterPro" id="IPR001810">
    <property type="entry name" value="F-box_dom"/>
</dbReference>
<feature type="domain" description="F-box" evidence="2">
    <location>
        <begin position="1"/>
        <end position="47"/>
    </location>
</feature>
<dbReference type="PANTHER" id="PTHR13252:SF9">
    <property type="entry name" value="F-BOX ONLY PROTEIN 28"/>
    <property type="match status" value="1"/>
</dbReference>
<dbReference type="SMART" id="SM00256">
    <property type="entry name" value="FBOX"/>
    <property type="match status" value="1"/>
</dbReference>
<dbReference type="HOGENOM" id="CLU_030037_0_0_1"/>
<dbReference type="Pfam" id="PF12937">
    <property type="entry name" value="F-box-like"/>
    <property type="match status" value="1"/>
</dbReference>
<organism evidence="3 4">
    <name type="scientific">Oidiodendron maius (strain Zn)</name>
    <dbReference type="NCBI Taxonomy" id="913774"/>
    <lineage>
        <taxon>Eukaryota</taxon>
        <taxon>Fungi</taxon>
        <taxon>Dikarya</taxon>
        <taxon>Ascomycota</taxon>
        <taxon>Pezizomycotina</taxon>
        <taxon>Leotiomycetes</taxon>
        <taxon>Leotiomycetes incertae sedis</taxon>
        <taxon>Myxotrichaceae</taxon>
        <taxon>Oidiodendron</taxon>
    </lineage>
</organism>
<feature type="compositionally biased region" description="Polar residues" evidence="1">
    <location>
        <begin position="476"/>
        <end position="488"/>
    </location>
</feature>
<dbReference type="SUPFAM" id="SSF81383">
    <property type="entry name" value="F-box domain"/>
    <property type="match status" value="1"/>
</dbReference>
<name>A0A0C3H6B2_OIDMZ</name>
<dbReference type="Proteomes" id="UP000054321">
    <property type="component" value="Unassembled WGS sequence"/>
</dbReference>
<sequence>MAQLDSLPTEIILHVAQFLNPLAIVNLQLVCKRLLELGRDDALWREQSFLESSFLEHIRRRREILAQPRQSEDSQIRDLARALADGSGLGELRQVKPRKEALDLKALSNEKVRIRANWDPVFPGEKVNWYDEYITRHAPISTSWLQQPRNRESPEREYLEVRGVALYTQPTDVESTFAVAPLDDGSLCLWDINGTRGRKGAIWQRSKPGILSVDPHAQAGPGRRSKMVSTGVTECISIDNFRNRAYVAVQSTLVEIDLETLSTIRLENFPFSITALSKANFPTPLTVGTNLSLHLHDTRSRSPAGKVFGNSEKLDTITGMGPSRRNAGSQMYPGIRKPEPISLSTHLYQPGPLSILHLPLFGDELSGSGEIYVAGRFPSILNYERRTFPKLRGTIHSGARLCSMTSLPYPFSSLEKDLARQGELSMDQVLEAKTRPGKTLIACGEYNSKGSLEMYGLSPYPERKPTSTGTTTGGTLQNSATKNRQTSSSSKLLSVLNHGTQIVISDGGGNLKWMERDGFTEARRWNTADGSVGAPRGIFGTLGDSYMDSGSGDIVIKILENKGELILWTGEKIGLLSFSSKPGFSAESFEHAAKTAEEARLEREERIYSRTMRRALEHQANEVRYVRGLGIGL</sequence>
<evidence type="ECO:0000259" key="2">
    <source>
        <dbReference type="PROSITE" id="PS50181"/>
    </source>
</evidence>
<dbReference type="GO" id="GO:0000209">
    <property type="term" value="P:protein polyubiquitination"/>
    <property type="evidence" value="ECO:0007669"/>
    <property type="project" value="TreeGrafter"/>
</dbReference>
<evidence type="ECO:0000313" key="3">
    <source>
        <dbReference type="EMBL" id="KIM98006.1"/>
    </source>
</evidence>
<proteinExistence type="predicted"/>
<dbReference type="OrthoDB" id="3219396at2759"/>